<keyword evidence="4" id="KW-1185">Reference proteome</keyword>
<accession>A0ABM8HU20</accession>
<dbReference type="Proteomes" id="UP001319827">
    <property type="component" value="Chromosome"/>
</dbReference>
<dbReference type="GO" id="GO:0032259">
    <property type="term" value="P:methylation"/>
    <property type="evidence" value="ECO:0007669"/>
    <property type="project" value="UniProtKB-KW"/>
</dbReference>
<keyword evidence="1 3" id="KW-0489">Methyltransferase</keyword>
<evidence type="ECO:0000313" key="3">
    <source>
        <dbReference type="EMBL" id="BCR04198.1"/>
    </source>
</evidence>
<dbReference type="PANTHER" id="PTHR12049:SF7">
    <property type="entry name" value="PROTEIN ARGININE METHYLTRANSFERASE NDUFAF7, MITOCHONDRIAL"/>
    <property type="match status" value="1"/>
</dbReference>
<reference evidence="3 4" key="1">
    <citation type="journal article" date="2016" name="C (Basel)">
        <title>Selective Growth of and Electricity Production by Marine Exoelectrogenic Bacteria in Self-Aggregated Hydrogel of Microbially Reduced Graphene Oxide.</title>
        <authorList>
            <person name="Yoshida N."/>
            <person name="Goto Y."/>
            <person name="Miyata Y."/>
        </authorList>
    </citation>
    <scope>NUCLEOTIDE SEQUENCE [LARGE SCALE GENOMIC DNA]</scope>
    <source>
        <strain evidence="3 4">NIT-T3</strain>
    </source>
</reference>
<dbReference type="SUPFAM" id="SSF53335">
    <property type="entry name" value="S-adenosyl-L-methionine-dependent methyltransferases"/>
    <property type="match status" value="1"/>
</dbReference>
<protein>
    <submittedName>
        <fullName evidence="3">SAM-dependent methyltransferase</fullName>
    </submittedName>
</protein>
<organism evidence="3 4">
    <name type="scientific">Desulfuromonas versatilis</name>
    <dbReference type="NCBI Taxonomy" id="2802975"/>
    <lineage>
        <taxon>Bacteria</taxon>
        <taxon>Pseudomonadati</taxon>
        <taxon>Thermodesulfobacteriota</taxon>
        <taxon>Desulfuromonadia</taxon>
        <taxon>Desulfuromonadales</taxon>
        <taxon>Desulfuromonadaceae</taxon>
        <taxon>Desulfuromonas</taxon>
    </lineage>
</organism>
<gene>
    <name evidence="3" type="ORF">DESUT3_12670</name>
</gene>
<proteinExistence type="predicted"/>
<evidence type="ECO:0000256" key="2">
    <source>
        <dbReference type="ARBA" id="ARBA00022679"/>
    </source>
</evidence>
<dbReference type="GO" id="GO:0008168">
    <property type="term" value="F:methyltransferase activity"/>
    <property type="evidence" value="ECO:0007669"/>
    <property type="project" value="UniProtKB-KW"/>
</dbReference>
<dbReference type="Pfam" id="PF02636">
    <property type="entry name" value="Methyltransf_28"/>
    <property type="match status" value="1"/>
</dbReference>
<keyword evidence="2" id="KW-0808">Transferase</keyword>
<dbReference type="EMBL" id="AP024355">
    <property type="protein sequence ID" value="BCR04198.1"/>
    <property type="molecule type" value="Genomic_DNA"/>
</dbReference>
<dbReference type="InterPro" id="IPR003788">
    <property type="entry name" value="NDUFAF7"/>
</dbReference>
<evidence type="ECO:0000256" key="1">
    <source>
        <dbReference type="ARBA" id="ARBA00022603"/>
    </source>
</evidence>
<dbReference type="PANTHER" id="PTHR12049">
    <property type="entry name" value="PROTEIN ARGININE METHYLTRANSFERASE NDUFAF7, MITOCHONDRIAL"/>
    <property type="match status" value="1"/>
</dbReference>
<dbReference type="InterPro" id="IPR029063">
    <property type="entry name" value="SAM-dependent_MTases_sf"/>
</dbReference>
<dbReference type="RefSeq" id="WP_225911639.1">
    <property type="nucleotide sequence ID" value="NZ_AP024355.1"/>
</dbReference>
<dbReference type="Gene3D" id="3.40.50.12710">
    <property type="match status" value="1"/>
</dbReference>
<evidence type="ECO:0000313" key="4">
    <source>
        <dbReference type="Proteomes" id="UP001319827"/>
    </source>
</evidence>
<reference evidence="3 4" key="2">
    <citation type="journal article" date="2021" name="Int. J. Syst. Evol. Microbiol.">
        <title>Isolation and Polyphasic Characterization of Desulfuromonas versatilis sp. Nov., an Electrogenic Bacteria Capable of Versatile Metabolism Isolated from a Graphene Oxide-Reducing Enrichment Culture.</title>
        <authorList>
            <person name="Xie L."/>
            <person name="Yoshida N."/>
            <person name="Ishii S."/>
            <person name="Meng L."/>
        </authorList>
    </citation>
    <scope>NUCLEOTIDE SEQUENCE [LARGE SCALE GENOMIC DNA]</scope>
    <source>
        <strain evidence="3 4">NIT-T3</strain>
    </source>
</reference>
<sequence length="394" mass="43936">MDSAAGSEQADNNPRLEAFIRQRVREAGGITFAEFMGHCLYHPELGYYTSPRERIGKQGDFFTSSSVHALFGRLIARQLVQMWELLGKGAFTIAEQGAGEGHLCLDILDALAQEAPEFYRCLRYCLVEIGASSRERQRARLGAHLERVHWCKLDELQGMEGCVLSNELVDAMPVHLIEKQEGALREVFVVERDGALSEELREPSCPAIEAHLLRLGTGPVEGNRAEVNLEAADWMRQVAGLLKRGFVVTIDYGYPAEELYAPFRRNGTLMCYHRHTTSEDPYQRFGSQDITAHVDFTGLQMAGAEGGLETLYFGEQYRFLLGLGFLESLMEMQARETDEKRAMALRMTLKNLILPDGGMGSLFKVLVQGKGVGRPRLLCSRNIADIPLPAGGMF</sequence>
<name>A0ABM8HU20_9BACT</name>
<dbReference type="InterPro" id="IPR038375">
    <property type="entry name" value="NDUFAF7_sf"/>
</dbReference>